<name>A0ABP0UPX1_9BRYO</name>
<feature type="region of interest" description="Disordered" evidence="1">
    <location>
        <begin position="1"/>
        <end position="37"/>
    </location>
</feature>
<dbReference type="PANTHER" id="PTHR34709">
    <property type="entry name" value="OS10G0396666 PROTEIN"/>
    <property type="match status" value="1"/>
</dbReference>
<dbReference type="InterPro" id="IPR001810">
    <property type="entry name" value="F-box_dom"/>
</dbReference>
<evidence type="ECO:0000256" key="1">
    <source>
        <dbReference type="SAM" id="MobiDB-lite"/>
    </source>
</evidence>
<dbReference type="EMBL" id="OZ019897">
    <property type="protein sequence ID" value="CAK9226932.1"/>
    <property type="molecule type" value="Genomic_DNA"/>
</dbReference>
<dbReference type="PANTHER" id="PTHR34709:SF57">
    <property type="entry name" value="F-BOX DOMAIN-CONTAINING PROTEIN"/>
    <property type="match status" value="1"/>
</dbReference>
<keyword evidence="4" id="KW-1185">Reference proteome</keyword>
<dbReference type="Proteomes" id="UP001497512">
    <property type="component" value="Chromosome 5"/>
</dbReference>
<feature type="region of interest" description="Disordered" evidence="1">
    <location>
        <begin position="68"/>
        <end position="128"/>
    </location>
</feature>
<proteinExistence type="predicted"/>
<evidence type="ECO:0000259" key="2">
    <source>
        <dbReference type="PROSITE" id="PS50181"/>
    </source>
</evidence>
<dbReference type="SMART" id="SM00256">
    <property type="entry name" value="FBOX"/>
    <property type="match status" value="1"/>
</dbReference>
<feature type="compositionally biased region" description="Polar residues" evidence="1">
    <location>
        <begin position="249"/>
        <end position="265"/>
    </location>
</feature>
<gene>
    <name evidence="3" type="ORF">CSSPTR1EN2_LOCUS18486</name>
</gene>
<dbReference type="SMART" id="SM00367">
    <property type="entry name" value="LRR_CC"/>
    <property type="match status" value="11"/>
</dbReference>
<dbReference type="Pfam" id="PF12937">
    <property type="entry name" value="F-box-like"/>
    <property type="match status" value="1"/>
</dbReference>
<feature type="compositionally biased region" description="Low complexity" evidence="1">
    <location>
        <begin position="94"/>
        <end position="127"/>
    </location>
</feature>
<feature type="region of interest" description="Disordered" evidence="1">
    <location>
        <begin position="321"/>
        <end position="359"/>
    </location>
</feature>
<dbReference type="PROSITE" id="PS50181">
    <property type="entry name" value="FBOX"/>
    <property type="match status" value="1"/>
</dbReference>
<feature type="region of interest" description="Disordered" evidence="1">
    <location>
        <begin position="233"/>
        <end position="265"/>
    </location>
</feature>
<dbReference type="Gene3D" id="3.80.10.10">
    <property type="entry name" value="Ribonuclease Inhibitor"/>
    <property type="match status" value="4"/>
</dbReference>
<feature type="compositionally biased region" description="Acidic residues" evidence="1">
    <location>
        <begin position="345"/>
        <end position="359"/>
    </location>
</feature>
<evidence type="ECO:0000313" key="3">
    <source>
        <dbReference type="EMBL" id="CAK9226932.1"/>
    </source>
</evidence>
<dbReference type="InterPro" id="IPR057207">
    <property type="entry name" value="FBXL15_LRR"/>
</dbReference>
<dbReference type="SUPFAM" id="SSF52047">
    <property type="entry name" value="RNI-like"/>
    <property type="match status" value="3"/>
</dbReference>
<feature type="domain" description="F-box" evidence="2">
    <location>
        <begin position="369"/>
        <end position="415"/>
    </location>
</feature>
<dbReference type="InterPro" id="IPR055312">
    <property type="entry name" value="FBL15-like"/>
</dbReference>
<organism evidence="3 4">
    <name type="scientific">Sphagnum troendelagicum</name>
    <dbReference type="NCBI Taxonomy" id="128251"/>
    <lineage>
        <taxon>Eukaryota</taxon>
        <taxon>Viridiplantae</taxon>
        <taxon>Streptophyta</taxon>
        <taxon>Embryophyta</taxon>
        <taxon>Bryophyta</taxon>
        <taxon>Sphagnophytina</taxon>
        <taxon>Sphagnopsida</taxon>
        <taxon>Sphagnales</taxon>
        <taxon>Sphagnaceae</taxon>
        <taxon>Sphagnum</taxon>
    </lineage>
</organism>
<sequence length="1164" mass="125152">MAADDSRNGQPWPALAGAGGGVKELGQAGDGKYESVPLDSTMDRATVDMATAIDKCLLFRDRRKGHLVSETKEAPMSPHGGGGAASSFYPGQGSSTLVSLSPPSSPSSQQQKFSHGSNGGSESSSMLKKLESTPTFLSSLDGPLFVEEGLVDSLGTDSAVEGKTENEEDVRFQELLQTGSSMGALLASRFRAPMAPLPSALQTGRGFPARGGDATCLHRQTQETLEDINTAENETGGNFHQQEELSPLKSLQQQQGASAPNSRSPMQHFHIPENFRTPDKLHRKRAKVLPFFTRRGPMAVSTRGSSISQTRASIQVGSMSDALDKGWTPSVTPASPPPITHDDGQDPMDSDNDDEDNQRDNDVIEMDANEARMDLTDDLLHKVFSFLDDTTLCQAAMVCHQWRMASVHEDFWKSLNFEGRKVSHDQVALLCVRYPKATQLNLNGAPCVDESLVQQAMRSLRNLEVLTLGKGILSDGFFHVLTECVSLRKLSITDAILGSGSAQEIQLQHGSLRCLQIMKCRVLRIAIRCPQLQTLSLKRTGTASAILQCPRLINLDVSDCTKLSDAGVRAAATACPLLASLDMSNCASVSDETLREISLVCAGLRSLDASHCPNISLEGVRMPMLTDLKLHSCEGINSSSMAALAYCVMLEVLAMDVCWLLTAVTLDLPHLRSISLSNNRKFVELTLRSPSLMAINLTSCPALSRIDITSSSLEKLQLRQQTGLVSMALQCPWLQEVDLTECESLTDSVCNVFSDGGGCPKLNCLTLDNCDGLTSVNLSTSSLSTLSLVGCRNISSLSLSCPILQRLQLEGCDRLMDATFTPVGLVSLNLGICPHLMKLEIEAAQMTALDLRGCGVLSQASICCPRLLSLDASYCSKLGDDCLAATAAACPAIQSLVLATCHSVGPPGLLSLKKLCDLTILDLSYTFLIDLSPIFEACPHLKVLRLSACKYLSETALDALHGGKVLSELRELDMSYGSLGRAAIEGVLALCPHLIQVSLNGCAHVTDYLWSHLACPPIPLILFPMLVGEIAESVRALQILSCVGCPNIQTVKIPRDAACLFLSSLNLSLSNNIREVRLGCINLTHLNLSHCAALVILELECPRLITLCLQDCGVEAEMLEHAVLGCSLLETLDVRSCLKVSSAALTRIRAVCPGLKRLYSTSSS</sequence>
<accession>A0ABP0UPX1</accession>
<dbReference type="Pfam" id="PF25372">
    <property type="entry name" value="DUF7885"/>
    <property type="match status" value="1"/>
</dbReference>
<evidence type="ECO:0000313" key="4">
    <source>
        <dbReference type="Proteomes" id="UP001497512"/>
    </source>
</evidence>
<dbReference type="InterPro" id="IPR006553">
    <property type="entry name" value="Leu-rich_rpt_Cys-con_subtyp"/>
</dbReference>
<protein>
    <recommendedName>
        <fullName evidence="2">F-box domain-containing protein</fullName>
    </recommendedName>
</protein>
<reference evidence="3" key="1">
    <citation type="submission" date="2024-02" db="EMBL/GenBank/DDBJ databases">
        <authorList>
            <consortium name="ELIXIR-Norway"/>
            <consortium name="Elixir Norway"/>
        </authorList>
    </citation>
    <scope>NUCLEOTIDE SEQUENCE</scope>
</reference>
<dbReference type="InterPro" id="IPR032675">
    <property type="entry name" value="LRR_dom_sf"/>
</dbReference>